<sequence>MDIIDLECGCDTTGLTANMKKWMEKMQNSVNNPNLSLEELSWKDVSIYRVPAFVRDISHEIFTPELVSFGPYHHNNEELKKMEVHKERALIHFVRKAGRKAGKTLDDIVAAVDKVMKELQDSYYRLDKTWKSDRDGPSHFLKLMITDGCFMLEILEYAVNHGESYSPTDPEAYSPTDPFFSEHGVNHTMPYIRRDMQLIENQLPLLLLKTLVSVGRTDIHEDIDDYIHNLVLKFLKGGDEQVKKMGLRAHALDLLRHSLLTQNKTTKQSGKEGASGVIRSAVELREAGVRFRKSKTKSFRDIHFDPNKGILYLPELVVHDATECMLRNMVVFEHFRTNIDNGITSYVCFMDEIIDSAADVSLLHSRGIIQNSLGSDKQVAGLFNNRITKEVTVDPKCSLNEVREEVQKYCQRKWNKWRANLLHTYFRNPWSLLSLAGALLVIVLTILQTVFSGMQIYQG</sequence>
<keyword evidence="1" id="KW-0472">Membrane</keyword>
<evidence type="ECO:0000256" key="1">
    <source>
        <dbReference type="SAM" id="Phobius"/>
    </source>
</evidence>
<evidence type="ECO:0000313" key="3">
    <source>
        <dbReference type="Proteomes" id="UP000243459"/>
    </source>
</evidence>
<keyword evidence="1" id="KW-0812">Transmembrane</keyword>
<dbReference type="OrthoDB" id="1846188at2759"/>
<keyword evidence="1" id="KW-1133">Transmembrane helix</keyword>
<proteinExistence type="predicted"/>
<dbReference type="Gramene" id="ONK56665">
    <property type="protein sequence ID" value="ONK56665"/>
    <property type="gene ID" value="A4U43_C10F11380"/>
</dbReference>
<organism evidence="2 3">
    <name type="scientific">Asparagus officinalis</name>
    <name type="common">Garden asparagus</name>
    <dbReference type="NCBI Taxonomy" id="4686"/>
    <lineage>
        <taxon>Eukaryota</taxon>
        <taxon>Viridiplantae</taxon>
        <taxon>Streptophyta</taxon>
        <taxon>Embryophyta</taxon>
        <taxon>Tracheophyta</taxon>
        <taxon>Spermatophyta</taxon>
        <taxon>Magnoliopsida</taxon>
        <taxon>Liliopsida</taxon>
        <taxon>Asparagales</taxon>
        <taxon>Asparagaceae</taxon>
        <taxon>Asparagoideae</taxon>
        <taxon>Asparagus</taxon>
    </lineage>
</organism>
<evidence type="ECO:0000313" key="2">
    <source>
        <dbReference type="EMBL" id="ONK56665.1"/>
    </source>
</evidence>
<name>A0A5P1E5D8_ASPOF</name>
<dbReference type="PANTHER" id="PTHR31170">
    <property type="entry name" value="BNAC04G53230D PROTEIN"/>
    <property type="match status" value="1"/>
</dbReference>
<reference evidence="3" key="1">
    <citation type="journal article" date="2017" name="Nat. Commun.">
        <title>The asparagus genome sheds light on the origin and evolution of a young Y chromosome.</title>
        <authorList>
            <person name="Harkess A."/>
            <person name="Zhou J."/>
            <person name="Xu C."/>
            <person name="Bowers J.E."/>
            <person name="Van der Hulst R."/>
            <person name="Ayyampalayam S."/>
            <person name="Mercati F."/>
            <person name="Riccardi P."/>
            <person name="McKain M.R."/>
            <person name="Kakrana A."/>
            <person name="Tang H."/>
            <person name="Ray J."/>
            <person name="Groenendijk J."/>
            <person name="Arikit S."/>
            <person name="Mathioni S.M."/>
            <person name="Nakano M."/>
            <person name="Shan H."/>
            <person name="Telgmann-Rauber A."/>
            <person name="Kanno A."/>
            <person name="Yue Z."/>
            <person name="Chen H."/>
            <person name="Li W."/>
            <person name="Chen Y."/>
            <person name="Xu X."/>
            <person name="Zhang Y."/>
            <person name="Luo S."/>
            <person name="Chen H."/>
            <person name="Gao J."/>
            <person name="Mao Z."/>
            <person name="Pires J.C."/>
            <person name="Luo M."/>
            <person name="Kudrna D."/>
            <person name="Wing R.A."/>
            <person name="Meyers B.C."/>
            <person name="Yi K."/>
            <person name="Kong H."/>
            <person name="Lavrijsen P."/>
            <person name="Sunseri F."/>
            <person name="Falavigna A."/>
            <person name="Ye Y."/>
            <person name="Leebens-Mack J.H."/>
            <person name="Chen G."/>
        </authorList>
    </citation>
    <scope>NUCLEOTIDE SEQUENCE [LARGE SCALE GENOMIC DNA]</scope>
    <source>
        <strain evidence="3">cv. DH0086</strain>
    </source>
</reference>
<gene>
    <name evidence="2" type="ORF">A4U43_C10F11380</name>
</gene>
<dbReference type="InterPro" id="IPR004158">
    <property type="entry name" value="DUF247_pln"/>
</dbReference>
<protein>
    <submittedName>
        <fullName evidence="2">Uncharacterized protein</fullName>
    </submittedName>
</protein>
<dbReference type="EMBL" id="CM007390">
    <property type="protein sequence ID" value="ONK56665.1"/>
    <property type="molecule type" value="Genomic_DNA"/>
</dbReference>
<dbReference type="PANTHER" id="PTHR31170:SF18">
    <property type="entry name" value="(WILD MALAYSIAN BANANA) HYPOTHETICAL PROTEIN"/>
    <property type="match status" value="1"/>
</dbReference>
<dbReference type="OMA" id="RENDHFR"/>
<keyword evidence="3" id="KW-1185">Reference proteome</keyword>
<dbReference type="AlphaFoldDB" id="A0A5P1E5D8"/>
<dbReference type="Pfam" id="PF03140">
    <property type="entry name" value="DUF247"/>
    <property type="match status" value="1"/>
</dbReference>
<feature type="transmembrane region" description="Helical" evidence="1">
    <location>
        <begin position="430"/>
        <end position="451"/>
    </location>
</feature>
<accession>A0A5P1E5D8</accession>
<dbReference type="Proteomes" id="UP000243459">
    <property type="component" value="Chromosome 10"/>
</dbReference>